<dbReference type="CDD" id="cd12913">
    <property type="entry name" value="PDC1_MCP_like"/>
    <property type="match status" value="1"/>
</dbReference>
<dbReference type="PROSITE" id="PS50885">
    <property type="entry name" value="HAMP"/>
    <property type="match status" value="1"/>
</dbReference>
<evidence type="ECO:0000256" key="8">
    <source>
        <dbReference type="ARBA" id="ARBA00023136"/>
    </source>
</evidence>
<dbReference type="GO" id="GO:0005886">
    <property type="term" value="C:plasma membrane"/>
    <property type="evidence" value="ECO:0007669"/>
    <property type="project" value="UniProtKB-SubCell"/>
</dbReference>
<evidence type="ECO:0000256" key="10">
    <source>
        <dbReference type="ARBA" id="ARBA00029447"/>
    </source>
</evidence>
<evidence type="ECO:0000256" key="3">
    <source>
        <dbReference type="ARBA" id="ARBA00022481"/>
    </source>
</evidence>
<evidence type="ECO:0000256" key="11">
    <source>
        <dbReference type="PROSITE-ProRule" id="PRU00284"/>
    </source>
</evidence>
<evidence type="ECO:0000256" key="12">
    <source>
        <dbReference type="SAM" id="Phobius"/>
    </source>
</evidence>
<dbReference type="FunFam" id="1.10.287.950:FF:000001">
    <property type="entry name" value="Methyl-accepting chemotaxis sensory transducer"/>
    <property type="match status" value="1"/>
</dbReference>
<evidence type="ECO:0000256" key="1">
    <source>
        <dbReference type="ARBA" id="ARBA00004429"/>
    </source>
</evidence>
<dbReference type="CDD" id="cd11386">
    <property type="entry name" value="MCP_signal"/>
    <property type="match status" value="1"/>
</dbReference>
<evidence type="ECO:0000313" key="17">
    <source>
        <dbReference type="Proteomes" id="UP000032101"/>
    </source>
</evidence>
<evidence type="ECO:0000256" key="5">
    <source>
        <dbReference type="ARBA" id="ARBA00022519"/>
    </source>
</evidence>
<dbReference type="PANTHER" id="PTHR32089:SF120">
    <property type="entry name" value="METHYL-ACCEPTING CHEMOTAXIS PROTEIN TLPQ"/>
    <property type="match status" value="1"/>
</dbReference>
<keyword evidence="7 12" id="KW-1133">Transmembrane helix</keyword>
<evidence type="ECO:0000256" key="4">
    <source>
        <dbReference type="ARBA" id="ARBA00022500"/>
    </source>
</evidence>
<dbReference type="Pfam" id="PF00672">
    <property type="entry name" value="HAMP"/>
    <property type="match status" value="1"/>
</dbReference>
<dbReference type="EMBL" id="JXNZ01000048">
    <property type="protein sequence ID" value="KIQ60027.1"/>
    <property type="molecule type" value="Genomic_DNA"/>
</dbReference>
<evidence type="ECO:0000259" key="15">
    <source>
        <dbReference type="PROSITE" id="PS50885"/>
    </source>
</evidence>
<dbReference type="InterPro" id="IPR000727">
    <property type="entry name" value="T_SNARE_dom"/>
</dbReference>
<comment type="similarity">
    <text evidence="10">Belongs to the methyl-accepting chemotaxis (MCP) protein family.</text>
</comment>
<dbReference type="Proteomes" id="UP000032101">
    <property type="component" value="Unassembled WGS sequence"/>
</dbReference>
<protein>
    <submittedName>
        <fullName evidence="16">Chemotaxis protein</fullName>
    </submittedName>
</protein>
<dbReference type="GO" id="GO:0006935">
    <property type="term" value="P:chemotaxis"/>
    <property type="evidence" value="ECO:0007669"/>
    <property type="project" value="UniProtKB-KW"/>
</dbReference>
<dbReference type="SUPFAM" id="SSF58104">
    <property type="entry name" value="Methyl-accepting chemotaxis protein (MCP) signaling domain"/>
    <property type="match status" value="1"/>
</dbReference>
<accession>A0A0D0PHG1</accession>
<keyword evidence="4" id="KW-0145">Chemotaxis</keyword>
<keyword evidence="8 12" id="KW-0472">Membrane</keyword>
<dbReference type="SMART" id="SM00283">
    <property type="entry name" value="MA"/>
    <property type="match status" value="1"/>
</dbReference>
<keyword evidence="5" id="KW-0997">Cell inner membrane</keyword>
<dbReference type="Pfam" id="PF00015">
    <property type="entry name" value="MCPsignal"/>
    <property type="match status" value="1"/>
</dbReference>
<comment type="subcellular location">
    <subcellularLocation>
        <location evidence="1">Cell inner membrane</location>
        <topology evidence="1">Multi-pass membrane protein</topology>
    </subcellularLocation>
</comment>
<evidence type="ECO:0000256" key="7">
    <source>
        <dbReference type="ARBA" id="ARBA00022989"/>
    </source>
</evidence>
<dbReference type="SMART" id="SM00304">
    <property type="entry name" value="HAMP"/>
    <property type="match status" value="1"/>
</dbReference>
<keyword evidence="3" id="KW-0488">Methylation</keyword>
<gene>
    <name evidence="16" type="ORF">RL74_07605</name>
</gene>
<feature type="domain" description="Methyl-accepting transducer" evidence="13">
    <location>
        <begin position="409"/>
        <end position="645"/>
    </location>
</feature>
<dbReference type="Gene3D" id="1.10.287.950">
    <property type="entry name" value="Methyl-accepting chemotaxis protein"/>
    <property type="match status" value="1"/>
</dbReference>
<dbReference type="Pfam" id="PF22673">
    <property type="entry name" value="MCP-like_PDC_1"/>
    <property type="match status" value="1"/>
</dbReference>
<dbReference type="InterPro" id="IPR003660">
    <property type="entry name" value="HAMP_dom"/>
</dbReference>
<dbReference type="PANTHER" id="PTHR32089">
    <property type="entry name" value="METHYL-ACCEPTING CHEMOTAXIS PROTEIN MCPB"/>
    <property type="match status" value="1"/>
</dbReference>
<feature type="domain" description="T-SNARE coiled-coil homology" evidence="14">
    <location>
        <begin position="596"/>
        <end position="658"/>
    </location>
</feature>
<proteinExistence type="inferred from homology"/>
<feature type="transmembrane region" description="Helical" evidence="12">
    <location>
        <begin position="328"/>
        <end position="352"/>
    </location>
</feature>
<evidence type="ECO:0000259" key="14">
    <source>
        <dbReference type="PROSITE" id="PS50192"/>
    </source>
</evidence>
<evidence type="ECO:0000259" key="13">
    <source>
        <dbReference type="PROSITE" id="PS50111"/>
    </source>
</evidence>
<sequence length="684" mass="73973">MNRLTIQWRITLLSGLVLLVVVGALTAAALYQNQQSAALLKRQSSELLGQAALERLQAQASFHGQRVERFFNDTALYGEGLAQTILQLHAQARDGRLTVEQLRHDLLGVTRQALARHEKILGLYVVLLPNALGDADAGFSGRRDLAGNEIGRFALYWSQSQPGRLVQEVLSEAQIFADTAPAGSEPANAWFVCPQTQGRVCVTEPYAVEVEGHKTLMSSISVPLVVDGKTLGVVGMDISLSTLQELAAHLAADLYAGQSEIRILSASGQVAGQGGTVSAASIDVRQAVQTVTGNAPWQLQIRVPQEQVQAPALKMQAQLDDKRRQENWFNLGLGLLAGGCGLLLIWLSAYGVTRPLLNVVRLLDAIAEGDGDLTRRLPHERHDELGQLARGFNRFLDTLQPIIRNIQQASQDTRDNADTSARVAEEVSAGMRQQYQEVELAATALHQMSVSAQEVARHSHQAADAAAAADHASRSGQELFANAAGSIETLDRRLETTLGQVKALADNSQQINQVLDVICAIAQQTNLLALNAAIEAARAGEQGRGFAVVADEVRHLASNTQASVEQIRSVIEALQQLSLEVVQSTQQSRELARGSVIHVEQTHGALQHIANAVEVIEHMNQQIASAALEQSTVVEDIRHRVSDIRVISETLTSRMQDASQASHSLYDMANHQQQLVGHFRAGAG</sequence>
<feature type="domain" description="HAMP" evidence="15">
    <location>
        <begin position="350"/>
        <end position="404"/>
    </location>
</feature>
<evidence type="ECO:0000313" key="16">
    <source>
        <dbReference type="EMBL" id="KIQ60027.1"/>
    </source>
</evidence>
<dbReference type="AlphaFoldDB" id="A0A0D0PHG1"/>
<evidence type="ECO:0000256" key="6">
    <source>
        <dbReference type="ARBA" id="ARBA00022692"/>
    </source>
</evidence>
<keyword evidence="9 11" id="KW-0807">Transducer</keyword>
<comment type="caution">
    <text evidence="16">The sequence shown here is derived from an EMBL/GenBank/DDBJ whole genome shotgun (WGS) entry which is preliminary data.</text>
</comment>
<dbReference type="InterPro" id="IPR004089">
    <property type="entry name" value="MCPsignal_dom"/>
</dbReference>
<reference evidence="16 17" key="1">
    <citation type="submission" date="2015-01" db="EMBL/GenBank/DDBJ databases">
        <title>Draft Genome Sequence of the Biocontrol and Plant Growth-Promoting Rhizobacteria (PGPR) Pseudomonas fluorescens UM270.</title>
        <authorList>
            <person name="Hernandez-Salmeron J.E."/>
            <person name="Santoyo G."/>
            <person name="Moreno-Hagelsieb G."/>
            <person name="Hernandez-Leon R."/>
        </authorList>
    </citation>
    <scope>NUCLEOTIDE SEQUENCE [LARGE SCALE GENOMIC DNA]</scope>
    <source>
        <strain evidence="16 17">UM270</strain>
    </source>
</reference>
<name>A0A0D0PHG1_PSEFL</name>
<dbReference type="Gene3D" id="3.30.450.20">
    <property type="entry name" value="PAS domain"/>
    <property type="match status" value="1"/>
</dbReference>
<dbReference type="OrthoDB" id="2489132at2"/>
<dbReference type="CDD" id="cd06225">
    <property type="entry name" value="HAMP"/>
    <property type="match status" value="1"/>
</dbReference>
<keyword evidence="6 12" id="KW-0812">Transmembrane</keyword>
<dbReference type="PROSITE" id="PS50192">
    <property type="entry name" value="T_SNARE"/>
    <property type="match status" value="1"/>
</dbReference>
<dbReference type="GO" id="GO:0007165">
    <property type="term" value="P:signal transduction"/>
    <property type="evidence" value="ECO:0007669"/>
    <property type="project" value="UniProtKB-KW"/>
</dbReference>
<dbReference type="PATRIC" id="fig|294.124.peg.1562"/>
<evidence type="ECO:0000256" key="2">
    <source>
        <dbReference type="ARBA" id="ARBA00022475"/>
    </source>
</evidence>
<evidence type="ECO:0000256" key="9">
    <source>
        <dbReference type="ARBA" id="ARBA00023224"/>
    </source>
</evidence>
<dbReference type="PROSITE" id="PS50111">
    <property type="entry name" value="CHEMOTAXIS_TRANSDUC_2"/>
    <property type="match status" value="1"/>
</dbReference>
<organism evidence="16 17">
    <name type="scientific">Pseudomonas fluorescens</name>
    <dbReference type="NCBI Taxonomy" id="294"/>
    <lineage>
        <taxon>Bacteria</taxon>
        <taxon>Pseudomonadati</taxon>
        <taxon>Pseudomonadota</taxon>
        <taxon>Gammaproteobacteria</taxon>
        <taxon>Pseudomonadales</taxon>
        <taxon>Pseudomonadaceae</taxon>
        <taxon>Pseudomonas</taxon>
    </lineage>
</organism>
<keyword evidence="2" id="KW-1003">Cell membrane</keyword>